<gene>
    <name evidence="1" type="ORF">FOZ63_030276</name>
</gene>
<keyword evidence="2" id="KW-1185">Reference proteome</keyword>
<protein>
    <submittedName>
        <fullName evidence="1">Uncharacterized protein</fullName>
    </submittedName>
</protein>
<evidence type="ECO:0000313" key="2">
    <source>
        <dbReference type="Proteomes" id="UP000553632"/>
    </source>
</evidence>
<reference evidence="1 2" key="1">
    <citation type="submission" date="2020-04" db="EMBL/GenBank/DDBJ databases">
        <title>Perkinsus olseni comparative genomics.</title>
        <authorList>
            <person name="Bogema D.R."/>
        </authorList>
    </citation>
    <scope>NUCLEOTIDE SEQUENCE [LARGE SCALE GENOMIC DNA]</scope>
    <source>
        <strain evidence="1 2">ATCC PRA-207</strain>
    </source>
</reference>
<comment type="caution">
    <text evidence="1">The sequence shown here is derived from an EMBL/GenBank/DDBJ whole genome shotgun (WGS) entry which is preliminary data.</text>
</comment>
<feature type="non-terminal residue" evidence="1">
    <location>
        <position position="1"/>
    </location>
</feature>
<dbReference type="EMBL" id="JABANO010000895">
    <property type="protein sequence ID" value="KAF4758870.1"/>
    <property type="molecule type" value="Genomic_DNA"/>
</dbReference>
<proteinExistence type="predicted"/>
<dbReference type="Proteomes" id="UP000553632">
    <property type="component" value="Unassembled WGS sequence"/>
</dbReference>
<dbReference type="AlphaFoldDB" id="A0A7J6UNJ4"/>
<sequence>SPCKTVFEAKVLCSAQLHDAPPKSASKTMPSLDTDTAAGLKQFESFMAHHCSHVQQWMRALCERVDRASLLWTANGRRVGGDDVGTPAAVSNKAMLKGGGIGESMLDEDVAESPV</sequence>
<organism evidence="1 2">
    <name type="scientific">Perkinsus olseni</name>
    <name type="common">Perkinsus atlanticus</name>
    <dbReference type="NCBI Taxonomy" id="32597"/>
    <lineage>
        <taxon>Eukaryota</taxon>
        <taxon>Sar</taxon>
        <taxon>Alveolata</taxon>
        <taxon>Perkinsozoa</taxon>
        <taxon>Perkinsea</taxon>
        <taxon>Perkinsida</taxon>
        <taxon>Perkinsidae</taxon>
        <taxon>Perkinsus</taxon>
    </lineage>
</organism>
<accession>A0A7J6UNJ4</accession>
<name>A0A7J6UNJ4_PEROL</name>
<evidence type="ECO:0000313" key="1">
    <source>
        <dbReference type="EMBL" id="KAF4758870.1"/>
    </source>
</evidence>